<dbReference type="OrthoDB" id="2052747at2"/>
<dbReference type="GeneID" id="93228919"/>
<evidence type="ECO:0000313" key="2">
    <source>
        <dbReference type="Proteomes" id="UP000245778"/>
    </source>
</evidence>
<organism evidence="1 2">
    <name type="scientific">Intestinimonas butyriciproducens</name>
    <dbReference type="NCBI Taxonomy" id="1297617"/>
    <lineage>
        <taxon>Bacteria</taxon>
        <taxon>Bacillati</taxon>
        <taxon>Bacillota</taxon>
        <taxon>Clostridia</taxon>
        <taxon>Eubacteriales</taxon>
        <taxon>Intestinimonas</taxon>
    </lineage>
</organism>
<comment type="caution">
    <text evidence="1">The sequence shown here is derived from an EMBL/GenBank/DDBJ whole genome shotgun (WGS) entry which is preliminary data.</text>
</comment>
<dbReference type="AlphaFoldDB" id="A0A2U1CCQ8"/>
<reference evidence="1 2" key="1">
    <citation type="submission" date="2018-04" db="EMBL/GenBank/DDBJ databases">
        <title>Genomic Encyclopedia of Type Strains, Phase IV (KMG-IV): sequencing the most valuable type-strain genomes for metagenomic binning, comparative biology and taxonomic classification.</title>
        <authorList>
            <person name="Goeker M."/>
        </authorList>
    </citation>
    <scope>NUCLEOTIDE SEQUENCE [LARGE SCALE GENOMIC DNA]</scope>
    <source>
        <strain evidence="1 2">DSM 26588</strain>
    </source>
</reference>
<name>A0A2U1CCQ8_9FIRM</name>
<dbReference type="RefSeq" id="WP_116721994.1">
    <property type="nucleotide sequence ID" value="NZ_CP011524.1"/>
</dbReference>
<proteinExistence type="predicted"/>
<dbReference type="Proteomes" id="UP000245778">
    <property type="component" value="Unassembled WGS sequence"/>
</dbReference>
<protein>
    <submittedName>
        <fullName evidence="1">Uncharacterized protein</fullName>
    </submittedName>
</protein>
<gene>
    <name evidence="1" type="ORF">C7373_104173</name>
</gene>
<accession>A0A2U1CCQ8</accession>
<evidence type="ECO:0000313" key="1">
    <source>
        <dbReference type="EMBL" id="PVY58577.1"/>
    </source>
</evidence>
<dbReference type="EMBL" id="QEKK01000004">
    <property type="protein sequence ID" value="PVY58577.1"/>
    <property type="molecule type" value="Genomic_DNA"/>
</dbReference>
<sequence length="72" mass="7828">MSNREKCIDILNSFSEGQLANIAAMLQAARDAISEAADDAFCNALYEEYKMDPDRGQAVSLEDVAKELGVSL</sequence>